<dbReference type="PANTHER" id="PTHR30590">
    <property type="entry name" value="INNER MEMBRANE PROTEIN"/>
    <property type="match status" value="1"/>
</dbReference>
<name>A0ABV2BUP2_9GAMM</name>
<accession>A0ABV2BUP2</accession>
<dbReference type="InterPro" id="IPR052529">
    <property type="entry name" value="Bact_Transport_Assoc"/>
</dbReference>
<dbReference type="Proteomes" id="UP001548189">
    <property type="component" value="Unassembled WGS sequence"/>
</dbReference>
<evidence type="ECO:0000313" key="2">
    <source>
        <dbReference type="Proteomes" id="UP001548189"/>
    </source>
</evidence>
<evidence type="ECO:0000313" key="1">
    <source>
        <dbReference type="EMBL" id="MET1255646.1"/>
    </source>
</evidence>
<gene>
    <name evidence="1" type="ORF">ABVT43_10965</name>
</gene>
<reference evidence="1 2" key="1">
    <citation type="submission" date="2024-06" db="EMBL/GenBank/DDBJ databases">
        <authorList>
            <person name="Li F."/>
        </authorList>
    </citation>
    <scope>NUCLEOTIDE SEQUENCE [LARGE SCALE GENOMIC DNA]</scope>
    <source>
        <strain evidence="1 2">GXAS 311</strain>
    </source>
</reference>
<dbReference type="PANTHER" id="PTHR30590:SF2">
    <property type="entry name" value="INNER MEMBRANE PROTEIN"/>
    <property type="match status" value="1"/>
</dbReference>
<proteinExistence type="predicted"/>
<protein>
    <submittedName>
        <fullName evidence="1">DUF418 domain-containing protein</fullName>
    </submittedName>
</protein>
<dbReference type="Pfam" id="PF04235">
    <property type="entry name" value="DUF418"/>
    <property type="match status" value="1"/>
</dbReference>
<keyword evidence="2" id="KW-1185">Reference proteome</keyword>
<organism evidence="1 2">
    <name type="scientific">Aliikangiella maris</name>
    <dbReference type="NCBI Taxonomy" id="3162458"/>
    <lineage>
        <taxon>Bacteria</taxon>
        <taxon>Pseudomonadati</taxon>
        <taxon>Pseudomonadota</taxon>
        <taxon>Gammaproteobacteria</taxon>
        <taxon>Oceanospirillales</taxon>
        <taxon>Pleioneaceae</taxon>
        <taxon>Aliikangiella</taxon>
    </lineage>
</organism>
<dbReference type="InterPro" id="IPR007349">
    <property type="entry name" value="DUF418"/>
</dbReference>
<dbReference type="EMBL" id="JBEVCJ010000012">
    <property type="protein sequence ID" value="MET1255646.1"/>
    <property type="molecule type" value="Genomic_DNA"/>
</dbReference>
<sequence>MNTHNSLQTPTAANQRILSLDIIRGICLCGILFANLMSFTGFYSLNLLQITQLPWQDRTTLFFIDWLIEGKFYAMFSILFGIGFAVQWHRFLPQQQQFKNYWLRRMSILLIIGVMHLCFIWHGDILTLYSLLGFALLYFANLSQSRLLKIILLLFMLPILIHWVLVISAQHSFWSSLSVISQAVKVFWGYADVSLLQMRTSSNPTDVFYANLLSVIPRPMSYLQTGRIPEVFAYFLTGLFLARQYLLTENAPTNRTINLPILSGLLLLGLILSLIYAYIKAVTGTPFATNLIGFFQGVCYHVGAILLALAFMGFLFTIKIPNKILTKFALLGRCSLTVYLMQTSVCVFIFYGYGFALMGKVAFSSILAFALMILIVQYYFCKVWLNYFSQGPMEFIWRKLAYLTFNNTRYCAEKIRRPS</sequence>
<comment type="caution">
    <text evidence="1">The sequence shown here is derived from an EMBL/GenBank/DDBJ whole genome shotgun (WGS) entry which is preliminary data.</text>
</comment>